<keyword evidence="1" id="KW-0472">Membrane</keyword>
<feature type="transmembrane region" description="Helical" evidence="1">
    <location>
        <begin position="64"/>
        <end position="81"/>
    </location>
</feature>
<accession>A0AAU9ISQ5</accession>
<evidence type="ECO:0000256" key="1">
    <source>
        <dbReference type="SAM" id="Phobius"/>
    </source>
</evidence>
<evidence type="ECO:0000313" key="3">
    <source>
        <dbReference type="Proteomes" id="UP001162131"/>
    </source>
</evidence>
<dbReference type="AlphaFoldDB" id="A0AAU9ISQ5"/>
<name>A0AAU9ISQ5_9CILI</name>
<dbReference type="EMBL" id="CAJZBQ010000006">
    <property type="protein sequence ID" value="CAG9312535.1"/>
    <property type="molecule type" value="Genomic_DNA"/>
</dbReference>
<reference evidence="2" key="1">
    <citation type="submission" date="2021-09" db="EMBL/GenBank/DDBJ databases">
        <authorList>
            <consortium name="AG Swart"/>
            <person name="Singh M."/>
            <person name="Singh A."/>
            <person name="Seah K."/>
            <person name="Emmerich C."/>
        </authorList>
    </citation>
    <scope>NUCLEOTIDE SEQUENCE</scope>
    <source>
        <strain evidence="2">ATCC30299</strain>
    </source>
</reference>
<feature type="transmembrane region" description="Helical" evidence="1">
    <location>
        <begin position="23"/>
        <end position="43"/>
    </location>
</feature>
<comment type="caution">
    <text evidence="2">The sequence shown here is derived from an EMBL/GenBank/DDBJ whole genome shotgun (WGS) entry which is preliminary data.</text>
</comment>
<sequence length="83" mass="9823">MSYPQIMISWADLQAVDRLDVTAIMMPSASMATLLPLNSLLLFQLFAENRNSYYKSYQFFKSKKLNFFNFQKILWIFLIILND</sequence>
<keyword evidence="3" id="KW-1185">Reference proteome</keyword>
<protein>
    <submittedName>
        <fullName evidence="2">Uncharacterized protein</fullName>
    </submittedName>
</protein>
<keyword evidence="1" id="KW-1133">Transmembrane helix</keyword>
<proteinExistence type="predicted"/>
<organism evidence="2 3">
    <name type="scientific">Blepharisma stoltei</name>
    <dbReference type="NCBI Taxonomy" id="1481888"/>
    <lineage>
        <taxon>Eukaryota</taxon>
        <taxon>Sar</taxon>
        <taxon>Alveolata</taxon>
        <taxon>Ciliophora</taxon>
        <taxon>Postciliodesmatophora</taxon>
        <taxon>Heterotrichea</taxon>
        <taxon>Heterotrichida</taxon>
        <taxon>Blepharismidae</taxon>
        <taxon>Blepharisma</taxon>
    </lineage>
</organism>
<gene>
    <name evidence="2" type="ORF">BSTOLATCC_MIC6635</name>
</gene>
<keyword evidence="1" id="KW-0812">Transmembrane</keyword>
<dbReference type="Proteomes" id="UP001162131">
    <property type="component" value="Unassembled WGS sequence"/>
</dbReference>
<evidence type="ECO:0000313" key="2">
    <source>
        <dbReference type="EMBL" id="CAG9312535.1"/>
    </source>
</evidence>